<evidence type="ECO:0000313" key="3">
    <source>
        <dbReference type="Proteomes" id="UP000452141"/>
    </source>
</evidence>
<gene>
    <name evidence="2" type="ORF">FYJ61_04290</name>
</gene>
<dbReference type="GO" id="GO:1901135">
    <property type="term" value="P:carbohydrate derivative metabolic process"/>
    <property type="evidence" value="ECO:0007669"/>
    <property type="project" value="InterPro"/>
</dbReference>
<dbReference type="EMBL" id="VUMW01000008">
    <property type="protein sequence ID" value="MST79706.1"/>
    <property type="molecule type" value="Genomic_DNA"/>
</dbReference>
<dbReference type="AlphaFoldDB" id="A0A844FMS3"/>
<dbReference type="RefSeq" id="WP_008463220.1">
    <property type="nucleotide sequence ID" value="NZ_JAQYAR010000072.1"/>
</dbReference>
<dbReference type="InterPro" id="IPR009057">
    <property type="entry name" value="Homeodomain-like_sf"/>
</dbReference>
<dbReference type="SUPFAM" id="SSF46689">
    <property type="entry name" value="Homeodomain-like"/>
    <property type="match status" value="1"/>
</dbReference>
<dbReference type="Gene3D" id="1.10.10.10">
    <property type="entry name" value="Winged helix-like DNA-binding domain superfamily/Winged helix DNA-binding domain"/>
    <property type="match status" value="1"/>
</dbReference>
<dbReference type="InterPro" id="IPR046348">
    <property type="entry name" value="SIS_dom_sf"/>
</dbReference>
<feature type="domain" description="HTH rpiR-type" evidence="1">
    <location>
        <begin position="1"/>
        <end position="77"/>
    </location>
</feature>
<dbReference type="PANTHER" id="PTHR30514:SF1">
    <property type="entry name" value="HTH-TYPE TRANSCRIPTIONAL REGULATOR HEXR-RELATED"/>
    <property type="match status" value="1"/>
</dbReference>
<name>A0A844FMS3_9LACO</name>
<dbReference type="Pfam" id="PF01418">
    <property type="entry name" value="HTH_6"/>
    <property type="match status" value="1"/>
</dbReference>
<sequence length="254" mass="28509">MDITNFFTVEASELSKSDRKIMKKITADSTDFDSLTINHLAEEAGTSLASVQRFCQKMGYSGFKEFKFQLLNYVKKQESQQSLVSTNEYLVDYHDAINQVWTANEGDVDELAHVLMTSSTNFIFGIYYSELPARLLSMGLRDLGKSTYFGDNLAAGEHLFPLSDENSTAVFYSVSGISKLFGSSPLPKSISHFKHSYLVTMNPDTPLKKYFKKVIVLPGKNLAQGLPVDPQSIPVVFTERIIDTAATKYHKRKK</sequence>
<protein>
    <submittedName>
        <fullName evidence="2">MurR/RpiR family transcriptional regulator</fullName>
    </submittedName>
</protein>
<dbReference type="PANTHER" id="PTHR30514">
    <property type="entry name" value="GLUCOKINASE"/>
    <property type="match status" value="1"/>
</dbReference>
<dbReference type="PROSITE" id="PS51071">
    <property type="entry name" value="HTH_RPIR"/>
    <property type="match status" value="1"/>
</dbReference>
<dbReference type="GO" id="GO:0097367">
    <property type="term" value="F:carbohydrate derivative binding"/>
    <property type="evidence" value="ECO:0007669"/>
    <property type="project" value="InterPro"/>
</dbReference>
<comment type="caution">
    <text evidence="2">The sequence shown here is derived from an EMBL/GenBank/DDBJ whole genome shotgun (WGS) entry which is preliminary data.</text>
</comment>
<dbReference type="InterPro" id="IPR047640">
    <property type="entry name" value="RpiR-like"/>
</dbReference>
<dbReference type="SUPFAM" id="SSF53697">
    <property type="entry name" value="SIS domain"/>
    <property type="match status" value="1"/>
</dbReference>
<proteinExistence type="predicted"/>
<dbReference type="Gene3D" id="3.40.50.10490">
    <property type="entry name" value="Glucose-6-phosphate isomerase like protein, domain 1"/>
    <property type="match status" value="1"/>
</dbReference>
<accession>A0A844FMS3</accession>
<evidence type="ECO:0000313" key="2">
    <source>
        <dbReference type="EMBL" id="MST79706.1"/>
    </source>
</evidence>
<dbReference type="Proteomes" id="UP000452141">
    <property type="component" value="Unassembled WGS sequence"/>
</dbReference>
<dbReference type="GO" id="GO:0003700">
    <property type="term" value="F:DNA-binding transcription factor activity"/>
    <property type="evidence" value="ECO:0007669"/>
    <property type="project" value="InterPro"/>
</dbReference>
<dbReference type="GO" id="GO:0003677">
    <property type="term" value="F:DNA binding"/>
    <property type="evidence" value="ECO:0007669"/>
    <property type="project" value="InterPro"/>
</dbReference>
<reference evidence="2 3" key="1">
    <citation type="submission" date="2019-08" db="EMBL/GenBank/DDBJ databases">
        <title>In-depth cultivation of the pig gut microbiome towards novel bacterial diversity and tailored functional studies.</title>
        <authorList>
            <person name="Wylensek D."/>
            <person name="Hitch T.C.A."/>
            <person name="Clavel T."/>
        </authorList>
    </citation>
    <scope>NUCLEOTIDE SEQUENCE [LARGE SCALE GENOMIC DNA]</scope>
    <source>
        <strain evidence="2 3">WCA-470BD-2E</strain>
    </source>
</reference>
<organism evidence="2 3">
    <name type="scientific">Lactobacillus equicursoris</name>
    <dbReference type="NCBI Taxonomy" id="420645"/>
    <lineage>
        <taxon>Bacteria</taxon>
        <taxon>Bacillati</taxon>
        <taxon>Bacillota</taxon>
        <taxon>Bacilli</taxon>
        <taxon>Lactobacillales</taxon>
        <taxon>Lactobacillaceae</taxon>
        <taxon>Lactobacillus</taxon>
    </lineage>
</organism>
<dbReference type="InterPro" id="IPR036388">
    <property type="entry name" value="WH-like_DNA-bd_sf"/>
</dbReference>
<evidence type="ECO:0000259" key="1">
    <source>
        <dbReference type="PROSITE" id="PS51071"/>
    </source>
</evidence>
<dbReference type="InterPro" id="IPR000281">
    <property type="entry name" value="HTH_RpiR"/>
</dbReference>